<reference evidence="1" key="1">
    <citation type="submission" date="2020-02" db="EMBL/GenBank/DDBJ databases">
        <title>Genome sequencing of the panga catfish, Pangasius djambal.</title>
        <authorList>
            <person name="Wen M."/>
            <person name="Zahm M."/>
            <person name="Roques C."/>
            <person name="Cabau C."/>
            <person name="Klopp C."/>
            <person name="Donnadieu C."/>
            <person name="Jouanno E."/>
            <person name="Avarre J.-C."/>
            <person name="Campet M."/>
            <person name="Ha T."/>
            <person name="Dugue R."/>
            <person name="Lampietro C."/>
            <person name="Louis A."/>
            <person name="Herpin A."/>
            <person name="Echchiki A."/>
            <person name="Berthelot C."/>
            <person name="Parey E."/>
            <person name="Roest-Crollius H."/>
            <person name="Braasch I."/>
            <person name="Postlethwait J.H."/>
            <person name="Bobe J."/>
            <person name="Montfort J."/>
            <person name="Bouchez O."/>
            <person name="Begum T."/>
            <person name="Schartl M."/>
            <person name="Gustiano R."/>
            <person name="Guiguen Y."/>
        </authorList>
    </citation>
    <scope>NUCLEOTIDE SEQUENCE</scope>
    <source>
        <strain evidence="1">Pdj_M5554</strain>
    </source>
</reference>
<dbReference type="Proteomes" id="UP000830395">
    <property type="component" value="Chromosome 5"/>
</dbReference>
<name>A0ACC5YB32_9TELE</name>
<sequence>MDSSQADNENIAETTDESLLFLKNHRAELIDKVKNVVRIVDYLELSSENAAIVRAQVTDQGQMRKLLEFTTSKRAAEHLIKVLLEQVADVMEDLTESSNAGDDAEDDAGDDAEDDAGDDAEDDA</sequence>
<evidence type="ECO:0000313" key="2">
    <source>
        <dbReference type="Proteomes" id="UP000830395"/>
    </source>
</evidence>
<proteinExistence type="predicted"/>
<keyword evidence="2" id="KW-1185">Reference proteome</keyword>
<accession>A0ACC5YB32</accession>
<organism evidence="1 2">
    <name type="scientific">Pangasius djambal</name>
    <dbReference type="NCBI Taxonomy" id="1691987"/>
    <lineage>
        <taxon>Eukaryota</taxon>
        <taxon>Metazoa</taxon>
        <taxon>Chordata</taxon>
        <taxon>Craniata</taxon>
        <taxon>Vertebrata</taxon>
        <taxon>Euteleostomi</taxon>
        <taxon>Actinopterygii</taxon>
        <taxon>Neopterygii</taxon>
        <taxon>Teleostei</taxon>
        <taxon>Ostariophysi</taxon>
        <taxon>Siluriformes</taxon>
        <taxon>Pangasiidae</taxon>
        <taxon>Pangasius</taxon>
    </lineage>
</organism>
<protein>
    <submittedName>
        <fullName evidence="1">Uncharacterized protein</fullName>
    </submittedName>
</protein>
<evidence type="ECO:0000313" key="1">
    <source>
        <dbReference type="EMBL" id="MCJ8732869.1"/>
    </source>
</evidence>
<comment type="caution">
    <text evidence="1">The sequence shown here is derived from an EMBL/GenBank/DDBJ whole genome shotgun (WGS) entry which is preliminary data.</text>
</comment>
<dbReference type="EMBL" id="CM040979">
    <property type="protein sequence ID" value="MCJ8732869.1"/>
    <property type="molecule type" value="Genomic_DNA"/>
</dbReference>
<gene>
    <name evidence="1" type="ORF">PDJAM_G00216550</name>
</gene>